<dbReference type="OrthoDB" id="432970at2759"/>
<proteinExistence type="predicted"/>
<evidence type="ECO:0000313" key="2">
    <source>
        <dbReference type="EMBL" id="GLB37437.1"/>
    </source>
</evidence>
<comment type="caution">
    <text evidence="2">The sequence shown here is derived from an EMBL/GenBank/DDBJ whole genome shotgun (WGS) entry which is preliminary data.</text>
</comment>
<organism evidence="2 3">
    <name type="scientific">Lyophyllum shimeji</name>
    <name type="common">Hon-shimeji</name>
    <name type="synonym">Tricholoma shimeji</name>
    <dbReference type="NCBI Taxonomy" id="47721"/>
    <lineage>
        <taxon>Eukaryota</taxon>
        <taxon>Fungi</taxon>
        <taxon>Dikarya</taxon>
        <taxon>Basidiomycota</taxon>
        <taxon>Agaricomycotina</taxon>
        <taxon>Agaricomycetes</taxon>
        <taxon>Agaricomycetidae</taxon>
        <taxon>Agaricales</taxon>
        <taxon>Tricholomatineae</taxon>
        <taxon>Lyophyllaceae</taxon>
        <taxon>Lyophyllum</taxon>
    </lineage>
</organism>
<protein>
    <recommendedName>
        <fullName evidence="1">DUF4470 domain-containing protein</fullName>
    </recommendedName>
</protein>
<name>A0A9P3ULK1_LYOSH</name>
<reference evidence="2" key="1">
    <citation type="submission" date="2022-07" db="EMBL/GenBank/DDBJ databases">
        <title>The genome of Lyophyllum shimeji provides insight into the initial evolution of ectomycorrhizal fungal genome.</title>
        <authorList>
            <person name="Kobayashi Y."/>
            <person name="Shibata T."/>
            <person name="Hirakawa H."/>
            <person name="Shigenobu S."/>
            <person name="Nishiyama T."/>
            <person name="Yamada A."/>
            <person name="Hasebe M."/>
            <person name="Kawaguchi M."/>
        </authorList>
    </citation>
    <scope>NUCLEOTIDE SEQUENCE</scope>
    <source>
        <strain evidence="2">AT787</strain>
    </source>
</reference>
<dbReference type="EMBL" id="BRPK01000004">
    <property type="protein sequence ID" value="GLB37437.1"/>
    <property type="molecule type" value="Genomic_DNA"/>
</dbReference>
<evidence type="ECO:0000259" key="1">
    <source>
        <dbReference type="Pfam" id="PF14737"/>
    </source>
</evidence>
<sequence length="591" mass="66735">MAYPLHWPGKYFFYPIGNTSPVCLTRDLAPEESADILLLGCGDPRHVLYTIFTEPQPIRRKLDFTCCDFEPGVLARNVILFTLVADERSYGIIWNIFFHFYLDENSHSILIEQCKKLVDHSDSLQRWNSSPYGRFIKMSTAYTLMELRRHWSLYIDLQQLPGGRLKAIRAAFKEAFKTQANKSGILLTTARSTGPLAMQSAQVLTEQCQRYWRTGVTFSDRSKASAARYLNPTFAYSLEGEGCNVHYGTDPLAIFHLAPLFGNAKGKVTMNDAVNAAQLQFDNWCSAFYNSLSAPSVPAIRVFLGEAMAVCRCLNAFATTSTLQLGVPVAQWKTHLISLNKDDYVDGCAPALFNVIETSNMEDHIGLLNLLVATVPLLSPSTRSTALYVESLLFGGKDATKEFAERLHADITVIGLLLGVTPLDYLSGFTSRSNVHELIMHLATKGSTSQFHQVTTWKLTASGDAFIGQGEEDLLLPAFDSRQLGTLLYDIYHELFEHEDALNFFKLNEGNFKKALERSNIIHYIRESFVLFLKLIKERNRTEGEEWVRVMERFLDVHREDHSIKMDTLAFNDLCTQLHWHGVYTHPGLPA</sequence>
<accession>A0A9P3ULK1</accession>
<gene>
    <name evidence="2" type="ORF">LshimejAT787_0404880</name>
</gene>
<evidence type="ECO:0000313" key="3">
    <source>
        <dbReference type="Proteomes" id="UP001063166"/>
    </source>
</evidence>
<feature type="domain" description="DUF4470" evidence="1">
    <location>
        <begin position="15"/>
        <end position="102"/>
    </location>
</feature>
<dbReference type="AlphaFoldDB" id="A0A9P3ULK1"/>
<dbReference type="Pfam" id="PF14737">
    <property type="entry name" value="DUF4470"/>
    <property type="match status" value="1"/>
</dbReference>
<dbReference type="InterPro" id="IPR027974">
    <property type="entry name" value="DUF4470"/>
</dbReference>
<keyword evidence="3" id="KW-1185">Reference proteome</keyword>
<dbReference type="Proteomes" id="UP001063166">
    <property type="component" value="Unassembled WGS sequence"/>
</dbReference>